<dbReference type="EMBL" id="PJCH01000007">
    <property type="protein sequence ID" value="PQA87450.1"/>
    <property type="molecule type" value="Genomic_DNA"/>
</dbReference>
<evidence type="ECO:0008006" key="4">
    <source>
        <dbReference type="Google" id="ProtNLM"/>
    </source>
</evidence>
<dbReference type="Proteomes" id="UP000239504">
    <property type="component" value="Unassembled WGS sequence"/>
</dbReference>
<keyword evidence="3" id="KW-1185">Reference proteome</keyword>
<keyword evidence="1" id="KW-1133">Transmembrane helix</keyword>
<dbReference type="RefSeq" id="WP_104830267.1">
    <property type="nucleotide sequence ID" value="NZ_PJCH01000007.1"/>
</dbReference>
<evidence type="ECO:0000313" key="2">
    <source>
        <dbReference type="EMBL" id="PQA87450.1"/>
    </source>
</evidence>
<gene>
    <name evidence="2" type="ORF">CW354_11635</name>
</gene>
<proteinExistence type="predicted"/>
<dbReference type="AlphaFoldDB" id="A0A2S7K4L6"/>
<protein>
    <recommendedName>
        <fullName evidence="4">Glucan biosynthesis glucosyltransferase H</fullName>
    </recommendedName>
</protein>
<dbReference type="OrthoDB" id="8115457at2"/>
<reference evidence="2 3" key="1">
    <citation type="submission" date="2017-12" db="EMBL/GenBank/DDBJ databases">
        <authorList>
            <person name="Hurst M.R.H."/>
        </authorList>
    </citation>
    <scope>NUCLEOTIDE SEQUENCE [LARGE SCALE GENOMIC DNA]</scope>
    <source>
        <strain evidence="2 3">SY-3-19</strain>
    </source>
</reference>
<feature type="transmembrane region" description="Helical" evidence="1">
    <location>
        <begin position="70"/>
        <end position="92"/>
    </location>
</feature>
<evidence type="ECO:0000256" key="1">
    <source>
        <dbReference type="SAM" id="Phobius"/>
    </source>
</evidence>
<evidence type="ECO:0000313" key="3">
    <source>
        <dbReference type="Proteomes" id="UP000239504"/>
    </source>
</evidence>
<sequence>MEYADADKPASAPPEGGAKGLDWRLVRFLLTHLIIGTVSGWIFVAALIWFDIGGLGSLVTGSSVGPMAVIMLMIVMMITWGAGSMGTAVFLLPRKEEDDDKGKPMPLFPLRLQPARANAPRRR</sequence>
<organism evidence="2 3">
    <name type="scientific">Hyphococcus luteus</name>
    <dbReference type="NCBI Taxonomy" id="2058213"/>
    <lineage>
        <taxon>Bacteria</taxon>
        <taxon>Pseudomonadati</taxon>
        <taxon>Pseudomonadota</taxon>
        <taxon>Alphaproteobacteria</taxon>
        <taxon>Parvularculales</taxon>
        <taxon>Parvularculaceae</taxon>
        <taxon>Hyphococcus</taxon>
    </lineage>
</organism>
<keyword evidence="1" id="KW-0472">Membrane</keyword>
<feature type="transmembrane region" description="Helical" evidence="1">
    <location>
        <begin position="28"/>
        <end position="50"/>
    </location>
</feature>
<comment type="caution">
    <text evidence="2">The sequence shown here is derived from an EMBL/GenBank/DDBJ whole genome shotgun (WGS) entry which is preliminary data.</text>
</comment>
<accession>A0A2S7K4L6</accession>
<keyword evidence="1" id="KW-0812">Transmembrane</keyword>
<name>A0A2S7K4L6_9PROT</name>